<dbReference type="Pfam" id="PF01252">
    <property type="entry name" value="Peptidase_A8"/>
    <property type="match status" value="1"/>
</dbReference>
<evidence type="ECO:0000256" key="7">
    <source>
        <dbReference type="ARBA" id="ARBA00022989"/>
    </source>
</evidence>
<keyword evidence="8 9" id="KW-0472">Membrane</keyword>
<name>A0ABZ2C289_9PROT</name>
<keyword evidence="5 9" id="KW-0064">Aspartyl protease</keyword>
<dbReference type="RefSeq" id="WP_331255431.1">
    <property type="nucleotide sequence ID" value="NZ_CP133270.1"/>
</dbReference>
<comment type="subcellular location">
    <subcellularLocation>
        <location evidence="9">Cell membrane</location>
        <topology evidence="9">Multi-pass membrane protein</topology>
    </subcellularLocation>
</comment>
<organism evidence="12 13">
    <name type="scientific">Candidatus Bealeia paramacronuclearis</name>
    <dbReference type="NCBI Taxonomy" id="1921001"/>
    <lineage>
        <taxon>Bacteria</taxon>
        <taxon>Pseudomonadati</taxon>
        <taxon>Pseudomonadota</taxon>
        <taxon>Alphaproteobacteria</taxon>
        <taxon>Holosporales</taxon>
        <taxon>Holosporaceae</taxon>
        <taxon>Candidatus Bealeia</taxon>
    </lineage>
</organism>
<comment type="similarity">
    <text evidence="1 9 11">Belongs to the peptidase A8 family.</text>
</comment>
<evidence type="ECO:0000256" key="11">
    <source>
        <dbReference type="RuleBase" id="RU004181"/>
    </source>
</evidence>
<dbReference type="PROSITE" id="PS00855">
    <property type="entry name" value="SPASE_II"/>
    <property type="match status" value="1"/>
</dbReference>
<protein>
    <recommendedName>
        <fullName evidence="9">Lipoprotein signal peptidase</fullName>
        <ecNumber evidence="9">3.4.23.36</ecNumber>
    </recommendedName>
    <alternativeName>
        <fullName evidence="9">Prolipoprotein signal peptidase</fullName>
    </alternativeName>
    <alternativeName>
        <fullName evidence="9">Signal peptidase II</fullName>
        <shortName evidence="9">SPase II</shortName>
    </alternativeName>
</protein>
<evidence type="ECO:0000256" key="4">
    <source>
        <dbReference type="ARBA" id="ARBA00022692"/>
    </source>
</evidence>
<evidence type="ECO:0000313" key="12">
    <source>
        <dbReference type="EMBL" id="WVX66579.1"/>
    </source>
</evidence>
<keyword evidence="13" id="KW-1185">Reference proteome</keyword>
<reference evidence="12 13" key="1">
    <citation type="journal article" date="2024" name="Environ. Microbiol.">
        <title>Novel evolutionary insights on the interactions of the Holosporales (Alphaproteobacteria) with eukaryotic hosts from comparative genomics.</title>
        <authorList>
            <person name="Giovannini M."/>
            <person name="Petroni G."/>
            <person name="Castelli M."/>
        </authorList>
    </citation>
    <scope>NUCLEOTIDE SEQUENCE [LARGE SCALE GENOMIC DNA]</scope>
    <source>
        <strain evidence="12 13">US_Bl 15I1</strain>
    </source>
</reference>
<feature type="transmembrane region" description="Helical" evidence="9">
    <location>
        <begin position="133"/>
        <end position="153"/>
    </location>
</feature>
<dbReference type="PANTHER" id="PTHR33695">
    <property type="entry name" value="LIPOPROTEIN SIGNAL PEPTIDASE"/>
    <property type="match status" value="1"/>
</dbReference>
<feature type="transmembrane region" description="Helical" evidence="9">
    <location>
        <begin position="6"/>
        <end position="23"/>
    </location>
</feature>
<dbReference type="Proteomes" id="UP001330434">
    <property type="component" value="Chromosome"/>
</dbReference>
<evidence type="ECO:0000256" key="10">
    <source>
        <dbReference type="RuleBase" id="RU000594"/>
    </source>
</evidence>
<evidence type="ECO:0000256" key="2">
    <source>
        <dbReference type="ARBA" id="ARBA00022475"/>
    </source>
</evidence>
<proteinExistence type="inferred from homology"/>
<keyword evidence="3 9" id="KW-0645">Protease</keyword>
<dbReference type="NCBIfam" id="TIGR00077">
    <property type="entry name" value="lspA"/>
    <property type="match status" value="1"/>
</dbReference>
<comment type="pathway">
    <text evidence="9">Protein modification; lipoprotein biosynthesis (signal peptide cleavage).</text>
</comment>
<feature type="transmembrane region" description="Helical" evidence="9">
    <location>
        <begin position="71"/>
        <end position="89"/>
    </location>
</feature>
<comment type="function">
    <text evidence="9 10">This protein specifically catalyzes the removal of signal peptides from prolipoproteins.</text>
</comment>
<dbReference type="EC" id="3.4.23.36" evidence="9"/>
<comment type="catalytic activity">
    <reaction evidence="9 10">
        <text>Release of signal peptides from bacterial membrane prolipoproteins. Hydrolyzes -Xaa-Yaa-Zaa-|-(S,diacylglyceryl)Cys-, in which Xaa is hydrophobic (preferably Leu), and Yaa (Ala or Ser) and Zaa (Gly or Ala) have small, neutral side chains.</text>
        <dbReference type="EC" id="3.4.23.36"/>
    </reaction>
</comment>
<evidence type="ECO:0000256" key="6">
    <source>
        <dbReference type="ARBA" id="ARBA00022801"/>
    </source>
</evidence>
<keyword evidence="12" id="KW-0449">Lipoprotein</keyword>
<evidence type="ECO:0000256" key="8">
    <source>
        <dbReference type="ARBA" id="ARBA00023136"/>
    </source>
</evidence>
<feature type="active site" evidence="9">
    <location>
        <position position="123"/>
    </location>
</feature>
<keyword evidence="6 9" id="KW-0378">Hydrolase</keyword>
<evidence type="ECO:0000313" key="13">
    <source>
        <dbReference type="Proteomes" id="UP001330434"/>
    </source>
</evidence>
<evidence type="ECO:0000256" key="1">
    <source>
        <dbReference type="ARBA" id="ARBA00006139"/>
    </source>
</evidence>
<dbReference type="EMBL" id="CP133270">
    <property type="protein sequence ID" value="WVX66579.1"/>
    <property type="molecule type" value="Genomic_DNA"/>
</dbReference>
<feature type="transmembrane region" description="Helical" evidence="9">
    <location>
        <begin position="96"/>
        <end position="113"/>
    </location>
</feature>
<evidence type="ECO:0000256" key="5">
    <source>
        <dbReference type="ARBA" id="ARBA00022750"/>
    </source>
</evidence>
<dbReference type="HAMAP" id="MF_00161">
    <property type="entry name" value="LspA"/>
    <property type="match status" value="1"/>
</dbReference>
<keyword evidence="2 9" id="KW-1003">Cell membrane</keyword>
<keyword evidence="7 9" id="KW-1133">Transmembrane helix</keyword>
<sequence>MINVLLNRIPILAFIIAGIVMILDQATKWWMITDIMNPPFVLKITSYFNIVLALNRGVSFSLFQAGSPEGVWFLIGLTSLIVTGILVWLFKTREKFLYISLGLVMGGAIGNIIDRFRYGAVVDFLDFHWEALHWPAFNVADTAITIGVALIFLHSFKGEYRE</sequence>
<evidence type="ECO:0000256" key="9">
    <source>
        <dbReference type="HAMAP-Rule" id="MF_00161"/>
    </source>
</evidence>
<evidence type="ECO:0000256" key="3">
    <source>
        <dbReference type="ARBA" id="ARBA00022670"/>
    </source>
</evidence>
<dbReference type="PRINTS" id="PR00781">
    <property type="entry name" value="LIPOSIGPTASE"/>
</dbReference>
<dbReference type="PANTHER" id="PTHR33695:SF1">
    <property type="entry name" value="LIPOPROTEIN SIGNAL PEPTIDASE"/>
    <property type="match status" value="1"/>
</dbReference>
<feature type="active site" evidence="9">
    <location>
        <position position="141"/>
    </location>
</feature>
<dbReference type="InterPro" id="IPR001872">
    <property type="entry name" value="Peptidase_A8"/>
</dbReference>
<keyword evidence="4 9" id="KW-0812">Transmembrane</keyword>
<accession>A0ABZ2C289</accession>
<gene>
    <name evidence="9" type="primary">lspA</name>
    <name evidence="12" type="ORF">Bealeia1_00758</name>
</gene>